<gene>
    <name evidence="1" type="ORF">QBC41DRAFT_310951</name>
</gene>
<dbReference type="EMBL" id="JAULSY010000004">
    <property type="protein sequence ID" value="KAK0673939.1"/>
    <property type="molecule type" value="Genomic_DNA"/>
</dbReference>
<reference evidence="1" key="1">
    <citation type="submission" date="2023-06" db="EMBL/GenBank/DDBJ databases">
        <title>Genome-scale phylogeny and comparative genomics of the fungal order Sordariales.</title>
        <authorList>
            <consortium name="Lawrence Berkeley National Laboratory"/>
            <person name="Hensen N."/>
            <person name="Bonometti L."/>
            <person name="Westerberg I."/>
            <person name="Brannstrom I.O."/>
            <person name="Guillou S."/>
            <person name="Cros-Aarteil S."/>
            <person name="Calhoun S."/>
            <person name="Haridas S."/>
            <person name="Kuo A."/>
            <person name="Mondo S."/>
            <person name="Pangilinan J."/>
            <person name="Riley R."/>
            <person name="Labutti K."/>
            <person name="Andreopoulos B."/>
            <person name="Lipzen A."/>
            <person name="Chen C."/>
            <person name="Yanf M."/>
            <person name="Daum C."/>
            <person name="Ng V."/>
            <person name="Clum A."/>
            <person name="Steindorff A."/>
            <person name="Ohm R."/>
            <person name="Martin F."/>
            <person name="Silar P."/>
            <person name="Natvig D."/>
            <person name="Lalanne C."/>
            <person name="Gautier V."/>
            <person name="Ament-Velasquez S.L."/>
            <person name="Kruys A."/>
            <person name="Hutchinson M.I."/>
            <person name="Powell A.J."/>
            <person name="Barry K."/>
            <person name="Miller A.N."/>
            <person name="Grigoriev I.V."/>
            <person name="Debuchy R."/>
            <person name="Gladieux P."/>
            <person name="Thoren M.H."/>
            <person name="Johannesson H."/>
        </authorList>
    </citation>
    <scope>NUCLEOTIDE SEQUENCE</scope>
    <source>
        <strain evidence="1">CBS 307.81</strain>
    </source>
</reference>
<accession>A0AA39ZMR6</accession>
<evidence type="ECO:0000313" key="2">
    <source>
        <dbReference type="Proteomes" id="UP001174997"/>
    </source>
</evidence>
<comment type="caution">
    <text evidence="1">The sequence shown here is derived from an EMBL/GenBank/DDBJ whole genome shotgun (WGS) entry which is preliminary data.</text>
</comment>
<organism evidence="1 2">
    <name type="scientific">Cercophora samala</name>
    <dbReference type="NCBI Taxonomy" id="330535"/>
    <lineage>
        <taxon>Eukaryota</taxon>
        <taxon>Fungi</taxon>
        <taxon>Dikarya</taxon>
        <taxon>Ascomycota</taxon>
        <taxon>Pezizomycotina</taxon>
        <taxon>Sordariomycetes</taxon>
        <taxon>Sordariomycetidae</taxon>
        <taxon>Sordariales</taxon>
        <taxon>Lasiosphaeriaceae</taxon>
        <taxon>Cercophora</taxon>
    </lineage>
</organism>
<name>A0AA39ZMR6_9PEZI</name>
<proteinExistence type="predicted"/>
<dbReference type="AlphaFoldDB" id="A0AA39ZMR6"/>
<evidence type="ECO:0000313" key="1">
    <source>
        <dbReference type="EMBL" id="KAK0673939.1"/>
    </source>
</evidence>
<keyword evidence="2" id="KW-1185">Reference proteome</keyword>
<protein>
    <submittedName>
        <fullName evidence="1">Uncharacterized protein</fullName>
    </submittedName>
</protein>
<sequence>MRWHAWKGSPCQRIFFHRAISSSFANRRAMRLGAPPSPRRGVPGEGVAFYHPCRPTSLASPPTSAFSVLYSTTRHARSTELPSTWAMGHGPCLPSLKALLC</sequence>
<dbReference type="Proteomes" id="UP001174997">
    <property type="component" value="Unassembled WGS sequence"/>
</dbReference>